<reference evidence="9 10" key="1">
    <citation type="submission" date="2019-01" db="EMBL/GenBank/DDBJ databases">
        <authorList>
            <person name="Chen W.-M."/>
        </authorList>
    </citation>
    <scope>NUCLEOTIDE SEQUENCE [LARGE SCALE GENOMIC DNA]</scope>
    <source>
        <strain evidence="9 10">CCP-18</strain>
    </source>
</reference>
<feature type="modified residue" description="4-aspartylphosphate" evidence="6">
    <location>
        <position position="61"/>
    </location>
</feature>
<dbReference type="Pfam" id="PF00072">
    <property type="entry name" value="Response_reg"/>
    <property type="match status" value="1"/>
</dbReference>
<keyword evidence="3" id="KW-0805">Transcription regulation</keyword>
<dbReference type="SUPFAM" id="SSF52172">
    <property type="entry name" value="CheY-like"/>
    <property type="match status" value="1"/>
</dbReference>
<dbReference type="Pfam" id="PF13432">
    <property type="entry name" value="TPR_16"/>
    <property type="match status" value="1"/>
</dbReference>
<evidence type="ECO:0000256" key="7">
    <source>
        <dbReference type="PROSITE-ProRule" id="PRU00339"/>
    </source>
</evidence>
<keyword evidence="4" id="KW-0238">DNA-binding</keyword>
<dbReference type="InterPro" id="IPR001789">
    <property type="entry name" value="Sig_transdc_resp-reg_receiver"/>
</dbReference>
<dbReference type="GO" id="GO:0000156">
    <property type="term" value="F:phosphorelay response regulator activity"/>
    <property type="evidence" value="ECO:0007669"/>
    <property type="project" value="TreeGrafter"/>
</dbReference>
<feature type="domain" description="Response regulatory" evidence="8">
    <location>
        <begin position="11"/>
        <end position="131"/>
    </location>
</feature>
<name>A0A3S2VHS7_9BURK</name>
<dbReference type="OrthoDB" id="7298659at2"/>
<evidence type="ECO:0000256" key="3">
    <source>
        <dbReference type="ARBA" id="ARBA00023015"/>
    </source>
</evidence>
<dbReference type="SUPFAM" id="SSF48452">
    <property type="entry name" value="TPR-like"/>
    <property type="match status" value="1"/>
</dbReference>
<evidence type="ECO:0000256" key="1">
    <source>
        <dbReference type="ARBA" id="ARBA00022553"/>
    </source>
</evidence>
<keyword evidence="1 6" id="KW-0597">Phosphoprotein</keyword>
<evidence type="ECO:0000256" key="2">
    <source>
        <dbReference type="ARBA" id="ARBA00023012"/>
    </source>
</evidence>
<keyword evidence="5" id="KW-0804">Transcription</keyword>
<evidence type="ECO:0000259" key="8">
    <source>
        <dbReference type="PROSITE" id="PS50110"/>
    </source>
</evidence>
<comment type="caution">
    <text evidence="9">The sequence shown here is derived from an EMBL/GenBank/DDBJ whole genome shotgun (WGS) entry which is preliminary data.</text>
</comment>
<dbReference type="Proteomes" id="UP000288587">
    <property type="component" value="Unassembled WGS sequence"/>
</dbReference>
<accession>A0A3S2VHS7</accession>
<dbReference type="Gene3D" id="1.25.40.10">
    <property type="entry name" value="Tetratricopeptide repeat domain"/>
    <property type="match status" value="1"/>
</dbReference>
<dbReference type="InterPro" id="IPR039420">
    <property type="entry name" value="WalR-like"/>
</dbReference>
<dbReference type="GO" id="GO:0005829">
    <property type="term" value="C:cytosol"/>
    <property type="evidence" value="ECO:0007669"/>
    <property type="project" value="TreeGrafter"/>
</dbReference>
<dbReference type="PANTHER" id="PTHR48111">
    <property type="entry name" value="REGULATOR OF RPOS"/>
    <property type="match status" value="1"/>
</dbReference>
<dbReference type="InterPro" id="IPR019734">
    <property type="entry name" value="TPR_rpt"/>
</dbReference>
<keyword evidence="10" id="KW-1185">Reference proteome</keyword>
<dbReference type="EMBL" id="SACM01000001">
    <property type="protein sequence ID" value="RVT87504.1"/>
    <property type="molecule type" value="Genomic_DNA"/>
</dbReference>
<dbReference type="InterPro" id="IPR011990">
    <property type="entry name" value="TPR-like_helical_dom_sf"/>
</dbReference>
<dbReference type="GO" id="GO:0006355">
    <property type="term" value="P:regulation of DNA-templated transcription"/>
    <property type="evidence" value="ECO:0007669"/>
    <property type="project" value="TreeGrafter"/>
</dbReference>
<evidence type="ECO:0000256" key="5">
    <source>
        <dbReference type="ARBA" id="ARBA00023163"/>
    </source>
</evidence>
<evidence type="ECO:0000256" key="4">
    <source>
        <dbReference type="ARBA" id="ARBA00023125"/>
    </source>
</evidence>
<gene>
    <name evidence="9" type="ORF">EOD73_00280</name>
</gene>
<dbReference type="SMART" id="SM00448">
    <property type="entry name" value="REC"/>
    <property type="match status" value="1"/>
</dbReference>
<dbReference type="InterPro" id="IPR011006">
    <property type="entry name" value="CheY-like_superfamily"/>
</dbReference>
<dbReference type="RefSeq" id="WP_127679736.1">
    <property type="nucleotide sequence ID" value="NZ_SACM01000001.1"/>
</dbReference>
<feature type="repeat" description="TPR" evidence="7">
    <location>
        <begin position="235"/>
        <end position="268"/>
    </location>
</feature>
<dbReference type="PANTHER" id="PTHR48111:SF1">
    <property type="entry name" value="TWO-COMPONENT RESPONSE REGULATOR ORR33"/>
    <property type="match status" value="1"/>
</dbReference>
<evidence type="ECO:0000313" key="9">
    <source>
        <dbReference type="EMBL" id="RVT87504.1"/>
    </source>
</evidence>
<dbReference type="PROSITE" id="PS50005">
    <property type="entry name" value="TPR"/>
    <property type="match status" value="1"/>
</dbReference>
<sequence length="543" mass="60130">MSIDATFHKANALIIDSNANARSLITAQLRELGCGFVRSVARVKEARIVLENAPYDLVLCDYHFDGSDESGQDLLDELRREGLLPYATVFMMITAEATYAKVAEAAEAALDGYLIKPYTLASLAERIQTARHRKRILKGIFEAIEAQEFEKAAGLCLERFHARAEFWLFAARIGAELLLRLRRYDEAKELYEAIVAAKTLPWAKLGVARADLGKGNLSQARRTLENLIGESPDFADSHDVLGRVHMEQGDIAEALATYRSAAELTPGCLMRGQRAGTLAFYNGERAEALRLLERTMINGLRSKLFDLFTVVMIALMRFDKRDAKGVRQTLDTMANELERVPNSARIQRLKLVIESLVAMQERRSADALTAARELARDLQRDNADHESASLVVAVWIRLAAGDMQLEEMDDLILSIGMRFCTAKAATEILVAMCEKNEKAAATLRECHGKIFEIAETAMKLSMRGQPDHSVQLLIQEGSTTRNTKLIDMALSVLKRHQAKIDNAGPMEAEITVLQDRYVRPQQVASNRARAVGGLALRGAGASG</sequence>
<keyword evidence="7" id="KW-0802">TPR repeat</keyword>
<dbReference type="GO" id="GO:0000976">
    <property type="term" value="F:transcription cis-regulatory region binding"/>
    <property type="evidence" value="ECO:0007669"/>
    <property type="project" value="TreeGrafter"/>
</dbReference>
<evidence type="ECO:0000313" key="10">
    <source>
        <dbReference type="Proteomes" id="UP000288587"/>
    </source>
</evidence>
<keyword evidence="2" id="KW-0902">Two-component regulatory system</keyword>
<dbReference type="GO" id="GO:0032993">
    <property type="term" value="C:protein-DNA complex"/>
    <property type="evidence" value="ECO:0007669"/>
    <property type="project" value="TreeGrafter"/>
</dbReference>
<organism evidence="9 10">
    <name type="scientific">Inhella crocodyli</name>
    <dbReference type="NCBI Taxonomy" id="2499851"/>
    <lineage>
        <taxon>Bacteria</taxon>
        <taxon>Pseudomonadati</taxon>
        <taxon>Pseudomonadota</taxon>
        <taxon>Betaproteobacteria</taxon>
        <taxon>Burkholderiales</taxon>
        <taxon>Sphaerotilaceae</taxon>
        <taxon>Inhella</taxon>
    </lineage>
</organism>
<dbReference type="Gene3D" id="3.40.50.2300">
    <property type="match status" value="1"/>
</dbReference>
<dbReference type="AlphaFoldDB" id="A0A3S2VHS7"/>
<dbReference type="PROSITE" id="PS50110">
    <property type="entry name" value="RESPONSE_REGULATORY"/>
    <property type="match status" value="1"/>
</dbReference>
<evidence type="ECO:0000256" key="6">
    <source>
        <dbReference type="PROSITE-ProRule" id="PRU00169"/>
    </source>
</evidence>
<proteinExistence type="predicted"/>
<protein>
    <submittedName>
        <fullName evidence="9">Response regulator</fullName>
    </submittedName>
</protein>